<dbReference type="EMBL" id="JALGRD010000005">
    <property type="protein sequence ID" value="MCJ0973790.1"/>
    <property type="molecule type" value="Genomic_DNA"/>
</dbReference>
<reference evidence="2" key="1">
    <citation type="submission" date="2022-03" db="EMBL/GenBank/DDBJ databases">
        <title>Pseudomonas marianensis sp. nov., a marine bacterium isolated from deep-sea sediments of the Mariana Trench.</title>
        <authorList>
            <person name="Wei Y."/>
        </authorList>
    </citation>
    <scope>NUCLEOTIDE SEQUENCE</scope>
    <source>
        <strain evidence="2">PS1</strain>
    </source>
</reference>
<feature type="transmembrane region" description="Helical" evidence="1">
    <location>
        <begin position="50"/>
        <end position="70"/>
    </location>
</feature>
<keyword evidence="1" id="KW-0472">Membrane</keyword>
<organism evidence="2 3">
    <name type="scientific">Stutzerimonas marianensis</name>
    <dbReference type="NCBI Taxonomy" id="2929513"/>
    <lineage>
        <taxon>Bacteria</taxon>
        <taxon>Pseudomonadati</taxon>
        <taxon>Pseudomonadota</taxon>
        <taxon>Gammaproteobacteria</taxon>
        <taxon>Pseudomonadales</taxon>
        <taxon>Pseudomonadaceae</taxon>
        <taxon>Stutzerimonas</taxon>
    </lineage>
</organism>
<name>A0A9X2ASJ7_9GAMM</name>
<keyword evidence="3" id="KW-1185">Reference proteome</keyword>
<keyword evidence="1" id="KW-1133">Transmembrane helix</keyword>
<evidence type="ECO:0000313" key="3">
    <source>
        <dbReference type="Proteomes" id="UP001139682"/>
    </source>
</evidence>
<comment type="caution">
    <text evidence="2">The sequence shown here is derived from an EMBL/GenBank/DDBJ whole genome shotgun (WGS) entry which is preliminary data.</text>
</comment>
<gene>
    <name evidence="2" type="ORF">MST27_10455</name>
</gene>
<keyword evidence="1" id="KW-0812">Transmembrane</keyword>
<protein>
    <submittedName>
        <fullName evidence="2">Uncharacterized protein</fullName>
    </submittedName>
</protein>
<sequence length="76" mass="9302">MGLIEFILLYLVSSLFWKWVISWGGAQWLEGWKSFFIIDWFAWVWTAEQIRLYALVAWVFSTLFFLLGLFKPEWRF</sequence>
<dbReference type="AlphaFoldDB" id="A0A9X2ASJ7"/>
<dbReference type="Proteomes" id="UP001139682">
    <property type="component" value="Unassembled WGS sequence"/>
</dbReference>
<evidence type="ECO:0000313" key="2">
    <source>
        <dbReference type="EMBL" id="MCJ0973790.1"/>
    </source>
</evidence>
<accession>A0A9X2ASJ7</accession>
<feature type="transmembrane region" description="Helical" evidence="1">
    <location>
        <begin position="7"/>
        <end position="26"/>
    </location>
</feature>
<dbReference type="RefSeq" id="WP_243605910.1">
    <property type="nucleotide sequence ID" value="NZ_JALGRD010000005.1"/>
</dbReference>
<proteinExistence type="predicted"/>
<evidence type="ECO:0000256" key="1">
    <source>
        <dbReference type="SAM" id="Phobius"/>
    </source>
</evidence>